<dbReference type="InterPro" id="IPR036291">
    <property type="entry name" value="NAD(P)-bd_dom_sf"/>
</dbReference>
<feature type="non-terminal residue" evidence="1">
    <location>
        <position position="37"/>
    </location>
</feature>
<evidence type="ECO:0000313" key="2">
    <source>
        <dbReference type="Proteomes" id="UP000287033"/>
    </source>
</evidence>
<proteinExistence type="predicted"/>
<dbReference type="SUPFAM" id="SSF51735">
    <property type="entry name" value="NAD(P)-binding Rossmann-fold domains"/>
    <property type="match status" value="1"/>
</dbReference>
<gene>
    <name evidence="1" type="ORF">chiPu_0026519</name>
</gene>
<dbReference type="AlphaFoldDB" id="A0A401TIY2"/>
<keyword evidence="2" id="KW-1185">Reference proteome</keyword>
<name>A0A401TIY2_CHIPU</name>
<organism evidence="1 2">
    <name type="scientific">Chiloscyllium punctatum</name>
    <name type="common">Brownbanded bambooshark</name>
    <name type="synonym">Hemiscyllium punctatum</name>
    <dbReference type="NCBI Taxonomy" id="137246"/>
    <lineage>
        <taxon>Eukaryota</taxon>
        <taxon>Metazoa</taxon>
        <taxon>Chordata</taxon>
        <taxon>Craniata</taxon>
        <taxon>Vertebrata</taxon>
        <taxon>Chondrichthyes</taxon>
        <taxon>Elasmobranchii</taxon>
        <taxon>Galeomorphii</taxon>
        <taxon>Galeoidea</taxon>
        <taxon>Orectolobiformes</taxon>
        <taxon>Hemiscylliidae</taxon>
        <taxon>Chiloscyllium</taxon>
    </lineage>
</organism>
<dbReference type="EMBL" id="BEZZ01081553">
    <property type="protein sequence ID" value="GCC42610.1"/>
    <property type="molecule type" value="Genomic_DNA"/>
</dbReference>
<evidence type="ECO:0008006" key="3">
    <source>
        <dbReference type="Google" id="ProtNLM"/>
    </source>
</evidence>
<dbReference type="Proteomes" id="UP000287033">
    <property type="component" value="Unassembled WGS sequence"/>
</dbReference>
<dbReference type="Gene3D" id="3.40.50.720">
    <property type="entry name" value="NAD(P)-binding Rossmann-like Domain"/>
    <property type="match status" value="1"/>
</dbReference>
<sequence>MAARSVFRAALFRDRVALVTGGGTGIGTAIAAELLGL</sequence>
<reference evidence="1 2" key="1">
    <citation type="journal article" date="2018" name="Nat. Ecol. Evol.">
        <title>Shark genomes provide insights into elasmobranch evolution and the origin of vertebrates.</title>
        <authorList>
            <person name="Hara Y"/>
            <person name="Yamaguchi K"/>
            <person name="Onimaru K"/>
            <person name="Kadota M"/>
            <person name="Koyanagi M"/>
            <person name="Keeley SD"/>
            <person name="Tatsumi K"/>
            <person name="Tanaka K"/>
            <person name="Motone F"/>
            <person name="Kageyama Y"/>
            <person name="Nozu R"/>
            <person name="Adachi N"/>
            <person name="Nishimura O"/>
            <person name="Nakagawa R"/>
            <person name="Tanegashima C"/>
            <person name="Kiyatake I"/>
            <person name="Matsumoto R"/>
            <person name="Murakumo K"/>
            <person name="Nishida K"/>
            <person name="Terakita A"/>
            <person name="Kuratani S"/>
            <person name="Sato K"/>
            <person name="Hyodo S Kuraku.S."/>
        </authorList>
    </citation>
    <scope>NUCLEOTIDE SEQUENCE [LARGE SCALE GENOMIC DNA]</scope>
</reference>
<protein>
    <recommendedName>
        <fullName evidence="3">3-oxoacyl-ACP reductase</fullName>
    </recommendedName>
</protein>
<accession>A0A401TIY2</accession>
<evidence type="ECO:0000313" key="1">
    <source>
        <dbReference type="EMBL" id="GCC42610.1"/>
    </source>
</evidence>
<comment type="caution">
    <text evidence="1">The sequence shown here is derived from an EMBL/GenBank/DDBJ whole genome shotgun (WGS) entry which is preliminary data.</text>
</comment>